<dbReference type="GO" id="GO:0008080">
    <property type="term" value="F:N-acetyltransferase activity"/>
    <property type="evidence" value="ECO:0007669"/>
    <property type="project" value="InterPro"/>
</dbReference>
<dbReference type="InterPro" id="IPR016181">
    <property type="entry name" value="Acyl_CoA_acyltransferase"/>
</dbReference>
<dbReference type="SUPFAM" id="SSF55729">
    <property type="entry name" value="Acyl-CoA N-acyltransferases (Nat)"/>
    <property type="match status" value="1"/>
</dbReference>
<keyword evidence="2" id="KW-0012">Acyltransferase</keyword>
<dbReference type="InParanoid" id="E6W3R6"/>
<sequence length="157" mass="17674">MEATKATIADVKQIHTIINRFAQEQLMLPKALSDIYETIRDFFVLRDEQGQVTACGALHVIWEDLAEIRSLAVAHGFQGQGLGSCIVSACLQEANFLGVRRIFALTYQKPFFEKMGFHEVEKSELPHKIWADCVKCAKFPECDEIAMEILLQGVRAS</sequence>
<keyword evidence="1 4" id="KW-0808">Transferase</keyword>
<dbReference type="EMBL" id="CP002432">
    <property type="protein sequence ID" value="ADU66947.1"/>
    <property type="molecule type" value="Genomic_DNA"/>
</dbReference>
<dbReference type="eggNOG" id="COG1246">
    <property type="taxonomic scope" value="Bacteria"/>
</dbReference>
<dbReference type="Gene3D" id="3.40.630.30">
    <property type="match status" value="1"/>
</dbReference>
<evidence type="ECO:0000256" key="2">
    <source>
        <dbReference type="ARBA" id="ARBA00023315"/>
    </source>
</evidence>
<evidence type="ECO:0000313" key="4">
    <source>
        <dbReference type="EMBL" id="ADU66947.1"/>
    </source>
</evidence>
<organism evidence="4 5">
    <name type="scientific">Desulfurispirillum indicum (strain ATCC BAA-1389 / DSM 22839 / S5)</name>
    <dbReference type="NCBI Taxonomy" id="653733"/>
    <lineage>
        <taxon>Bacteria</taxon>
        <taxon>Pseudomonadati</taxon>
        <taxon>Chrysiogenota</taxon>
        <taxon>Chrysiogenia</taxon>
        <taxon>Chrysiogenales</taxon>
        <taxon>Chrysiogenaceae</taxon>
        <taxon>Desulfurispirillum</taxon>
    </lineage>
</organism>
<feature type="domain" description="N-acetyltransferase" evidence="3">
    <location>
        <begin position="1"/>
        <end position="152"/>
    </location>
</feature>
<accession>E6W3R6</accession>
<dbReference type="AlphaFoldDB" id="E6W3R6"/>
<evidence type="ECO:0000313" key="5">
    <source>
        <dbReference type="Proteomes" id="UP000002572"/>
    </source>
</evidence>
<dbReference type="PROSITE" id="PS51186">
    <property type="entry name" value="GNAT"/>
    <property type="match status" value="1"/>
</dbReference>
<dbReference type="InterPro" id="IPR045039">
    <property type="entry name" value="NSI-like"/>
</dbReference>
<dbReference type="PANTHER" id="PTHR43626">
    <property type="entry name" value="ACYL-COA N-ACYLTRANSFERASE"/>
    <property type="match status" value="1"/>
</dbReference>
<dbReference type="CDD" id="cd04301">
    <property type="entry name" value="NAT_SF"/>
    <property type="match status" value="1"/>
</dbReference>
<dbReference type="Pfam" id="PF13508">
    <property type="entry name" value="Acetyltransf_7"/>
    <property type="match status" value="1"/>
</dbReference>
<dbReference type="PANTHER" id="PTHR43626:SF4">
    <property type="entry name" value="GCN5-RELATED N-ACETYLTRANSFERASE 2, CHLOROPLASTIC"/>
    <property type="match status" value="1"/>
</dbReference>
<protein>
    <submittedName>
        <fullName evidence="4">GCN5-related N-acetyltransferase</fullName>
    </submittedName>
</protein>
<dbReference type="InterPro" id="IPR000182">
    <property type="entry name" value="GNAT_dom"/>
</dbReference>
<dbReference type="STRING" id="653733.Selin_2227"/>
<dbReference type="KEGG" id="din:Selin_2227"/>
<dbReference type="NCBIfam" id="NF005840">
    <property type="entry name" value="PRK07757.1"/>
    <property type="match status" value="1"/>
</dbReference>
<dbReference type="RefSeq" id="WP_013506823.1">
    <property type="nucleotide sequence ID" value="NC_014836.1"/>
</dbReference>
<reference evidence="4 5" key="1">
    <citation type="submission" date="2010-12" db="EMBL/GenBank/DDBJ databases">
        <title>Complete sequence of Desulfurispirillum indicum S5.</title>
        <authorList>
            <consortium name="US DOE Joint Genome Institute"/>
            <person name="Lucas S."/>
            <person name="Copeland A."/>
            <person name="Lapidus A."/>
            <person name="Cheng J.-F."/>
            <person name="Goodwin L."/>
            <person name="Pitluck S."/>
            <person name="Chertkov O."/>
            <person name="Held B."/>
            <person name="Detter J.C."/>
            <person name="Han C."/>
            <person name="Tapia R."/>
            <person name="Land M."/>
            <person name="Hauser L."/>
            <person name="Kyrpides N."/>
            <person name="Ivanova N."/>
            <person name="Mikhailova N."/>
            <person name="Haggblom M."/>
            <person name="Rauschenbach I."/>
            <person name="Bini E."/>
            <person name="Woyke T."/>
        </authorList>
    </citation>
    <scope>NUCLEOTIDE SEQUENCE [LARGE SCALE GENOMIC DNA]</scope>
    <source>
        <strain evidence="5">ATCC BAA-1389 / DSM 22839 / S5</strain>
    </source>
</reference>
<proteinExistence type="predicted"/>
<dbReference type="OrthoDB" id="9793138at2"/>
<evidence type="ECO:0000256" key="1">
    <source>
        <dbReference type="ARBA" id="ARBA00022679"/>
    </source>
</evidence>
<dbReference type="Proteomes" id="UP000002572">
    <property type="component" value="Chromosome"/>
</dbReference>
<dbReference type="GO" id="GO:0005737">
    <property type="term" value="C:cytoplasm"/>
    <property type="evidence" value="ECO:0007669"/>
    <property type="project" value="TreeGrafter"/>
</dbReference>
<gene>
    <name evidence="4" type="ordered locus">Selin_2227</name>
</gene>
<name>E6W3R6_DESIS</name>
<keyword evidence="5" id="KW-1185">Reference proteome</keyword>
<dbReference type="HOGENOM" id="CLU_119519_0_0_0"/>
<evidence type="ECO:0000259" key="3">
    <source>
        <dbReference type="PROSITE" id="PS51186"/>
    </source>
</evidence>